<dbReference type="InterPro" id="IPR015421">
    <property type="entry name" value="PyrdxlP-dep_Trfase_major"/>
</dbReference>
<evidence type="ECO:0000313" key="5">
    <source>
        <dbReference type="EMBL" id="TYP88915.1"/>
    </source>
</evidence>
<keyword evidence="2 4" id="KW-0378">Hydrolase</keyword>
<dbReference type="Proteomes" id="UP000322499">
    <property type="component" value="Unassembled WGS sequence"/>
</dbReference>
<dbReference type="UniPathway" id="UPA00253">
    <property type="reaction ID" value="UER00329"/>
</dbReference>
<comment type="function">
    <text evidence="4">Catalyzes the cleavage of L-kynurenine (L-Kyn) and L-3-hydroxykynurenine (L-3OHKyn) into anthranilic acid (AA) and 3-hydroxyanthranilic acid (3-OHAA), respectively.</text>
</comment>
<dbReference type="PANTHER" id="PTHR14084">
    <property type="entry name" value="KYNURENINASE"/>
    <property type="match status" value="1"/>
</dbReference>
<sequence>MPEDVVRALPAEVVARAADLDAADPLAAFRAEFVLPEGVVAYLDGNSLGRPLAATRERLARFVDGEWGERLIRAWDERWMERPTVVGDRIGRVVLGGAPGQTVVGDSTTVLLYKLLRAAVDARPDRPEIIADTENFPTDRFVLTSVAAETGRTIRWIEPDPATGVQPAEVAALLSDRTAVVLLSHVAYKSAYIADLPGITAAAHAAGALVLWDLSHAVGVVDLRLDDAGVDLAVGCSYKFLNGGPGAPGFGYVARRLQAELTQPISGWMGHAEPFAMGPDYVPAEGIRRFLSGTPPILGMIPVEDMLGLIERAGMPAVRAKSVLLTEFTVAVADEVLAPLGVVVASPRDPERRGGHVTLEHDRMREVVDELWRRGVIPDFRRPRGLRIGLSPLSTSFTEVAAALGHVAELLGRRRD</sequence>
<evidence type="ECO:0000256" key="1">
    <source>
        <dbReference type="ARBA" id="ARBA00022642"/>
    </source>
</evidence>
<keyword evidence="6" id="KW-1185">Reference proteome</keyword>
<dbReference type="EMBL" id="VNHW01000003">
    <property type="protein sequence ID" value="TYP88915.1"/>
    <property type="molecule type" value="Genomic_DNA"/>
</dbReference>
<dbReference type="GO" id="GO:0019441">
    <property type="term" value="P:L-tryptophan catabolic process to kynurenine"/>
    <property type="evidence" value="ECO:0007669"/>
    <property type="project" value="TreeGrafter"/>
</dbReference>
<evidence type="ECO:0000313" key="6">
    <source>
        <dbReference type="Proteomes" id="UP000322499"/>
    </source>
</evidence>
<dbReference type="RefSeq" id="WP_208092365.1">
    <property type="nucleotide sequence ID" value="NZ_VNHW01000003.1"/>
</dbReference>
<gene>
    <name evidence="5" type="ORF">BD833_10371</name>
</gene>
<keyword evidence="1 4" id="KW-0662">Pyridine nucleotide biosynthesis</keyword>
<dbReference type="GO" id="GO:0030170">
    <property type="term" value="F:pyridoxal phosphate binding"/>
    <property type="evidence" value="ECO:0007669"/>
    <property type="project" value="InterPro"/>
</dbReference>
<comment type="subunit">
    <text evidence="4">Homodimer.</text>
</comment>
<dbReference type="InterPro" id="IPR015422">
    <property type="entry name" value="PyrdxlP-dep_Trfase_small"/>
</dbReference>
<comment type="pathway">
    <text evidence="4">Amino-acid degradation; L-kynurenine degradation; L-alanine and anthranilate from L-kynurenine: step 1/1.</text>
</comment>
<dbReference type="InterPro" id="IPR010111">
    <property type="entry name" value="Kynureninase"/>
</dbReference>
<name>A0A5S5CZE4_9ACTN</name>
<comment type="pathway">
    <text evidence="4">Cofactor biosynthesis; NAD(+) biosynthesis; quinolinate from L-kynurenine: step 2/3.</text>
</comment>
<comment type="similarity">
    <text evidence="4">Belongs to the kynureninase family.</text>
</comment>
<proteinExistence type="inferred from homology"/>
<dbReference type="UniPathway" id="UPA00334">
    <property type="reaction ID" value="UER00455"/>
</dbReference>
<dbReference type="GO" id="GO:0043420">
    <property type="term" value="P:anthranilate metabolic process"/>
    <property type="evidence" value="ECO:0007669"/>
    <property type="project" value="TreeGrafter"/>
</dbReference>
<dbReference type="Pfam" id="PF22580">
    <property type="entry name" value="KYNU_C"/>
    <property type="match status" value="1"/>
</dbReference>
<dbReference type="Gene3D" id="3.90.1150.10">
    <property type="entry name" value="Aspartate Aminotransferase, domain 1"/>
    <property type="match status" value="1"/>
</dbReference>
<dbReference type="Gene3D" id="3.40.640.10">
    <property type="entry name" value="Type I PLP-dependent aspartate aminotransferase-like (Major domain)"/>
    <property type="match status" value="1"/>
</dbReference>
<evidence type="ECO:0000256" key="4">
    <source>
        <dbReference type="PIRNR" id="PIRNR038800"/>
    </source>
</evidence>
<keyword evidence="3 4" id="KW-0663">Pyridoxal phosphate</keyword>
<dbReference type="GO" id="GO:0005737">
    <property type="term" value="C:cytoplasm"/>
    <property type="evidence" value="ECO:0007669"/>
    <property type="project" value="InterPro"/>
</dbReference>
<dbReference type="AlphaFoldDB" id="A0A5S5CZE4"/>
<dbReference type="GO" id="GO:0097053">
    <property type="term" value="P:L-kynurenine catabolic process"/>
    <property type="evidence" value="ECO:0007669"/>
    <property type="project" value="UniProtKB-UniPathway"/>
</dbReference>
<dbReference type="PANTHER" id="PTHR14084:SF0">
    <property type="entry name" value="KYNURENINASE"/>
    <property type="match status" value="1"/>
</dbReference>
<dbReference type="InterPro" id="IPR015424">
    <property type="entry name" value="PyrdxlP-dep_Trfase"/>
</dbReference>
<dbReference type="GO" id="GO:0009435">
    <property type="term" value="P:NAD+ biosynthetic process"/>
    <property type="evidence" value="ECO:0007669"/>
    <property type="project" value="UniProtKB-UniPathway"/>
</dbReference>
<reference evidence="5 6" key="1">
    <citation type="submission" date="2019-07" db="EMBL/GenBank/DDBJ databases">
        <title>Genomic Encyclopedia of Archaeal and Bacterial Type Strains, Phase II (KMG-II): from individual species to whole genera.</title>
        <authorList>
            <person name="Goeker M."/>
        </authorList>
    </citation>
    <scope>NUCLEOTIDE SEQUENCE [LARGE SCALE GENOMIC DNA]</scope>
    <source>
        <strain evidence="5 6">DSM 46842</strain>
    </source>
</reference>
<dbReference type="GO" id="GO:0030429">
    <property type="term" value="F:kynureninase activity"/>
    <property type="evidence" value="ECO:0007669"/>
    <property type="project" value="UniProtKB-EC"/>
</dbReference>
<dbReference type="EC" id="3.7.1.3" evidence="4"/>
<protein>
    <recommendedName>
        <fullName evidence="4">Kynureninase</fullName>
        <ecNumber evidence="4">3.7.1.3</ecNumber>
    </recommendedName>
</protein>
<comment type="catalytic activity">
    <reaction evidence="4">
        <text>L-kynurenine + H2O = anthranilate + L-alanine + H(+)</text>
        <dbReference type="Rhea" id="RHEA:16813"/>
        <dbReference type="ChEBI" id="CHEBI:15377"/>
        <dbReference type="ChEBI" id="CHEBI:15378"/>
        <dbReference type="ChEBI" id="CHEBI:16567"/>
        <dbReference type="ChEBI" id="CHEBI:57959"/>
        <dbReference type="ChEBI" id="CHEBI:57972"/>
        <dbReference type="EC" id="3.7.1.3"/>
    </reaction>
</comment>
<comment type="catalytic activity">
    <reaction evidence="4">
        <text>3-hydroxy-L-kynurenine + H2O = 3-hydroxyanthranilate + L-alanine + H(+)</text>
        <dbReference type="Rhea" id="RHEA:25143"/>
        <dbReference type="ChEBI" id="CHEBI:15377"/>
        <dbReference type="ChEBI" id="CHEBI:15378"/>
        <dbReference type="ChEBI" id="CHEBI:36559"/>
        <dbReference type="ChEBI" id="CHEBI:57972"/>
        <dbReference type="ChEBI" id="CHEBI:58125"/>
        <dbReference type="EC" id="3.7.1.3"/>
    </reaction>
</comment>
<dbReference type="PIRSF" id="PIRSF038800">
    <property type="entry name" value="KYNU"/>
    <property type="match status" value="1"/>
</dbReference>
<comment type="caution">
    <text evidence="5">The sequence shown here is derived from an EMBL/GenBank/DDBJ whole genome shotgun (WGS) entry which is preliminary data.</text>
</comment>
<evidence type="ECO:0000256" key="2">
    <source>
        <dbReference type="ARBA" id="ARBA00022801"/>
    </source>
</evidence>
<organism evidence="5 6">
    <name type="scientific">Blastococcus xanthinilyticus</name>
    <dbReference type="NCBI Taxonomy" id="1564164"/>
    <lineage>
        <taxon>Bacteria</taxon>
        <taxon>Bacillati</taxon>
        <taxon>Actinomycetota</taxon>
        <taxon>Actinomycetes</taxon>
        <taxon>Geodermatophilales</taxon>
        <taxon>Geodermatophilaceae</taxon>
        <taxon>Blastococcus</taxon>
    </lineage>
</organism>
<dbReference type="SUPFAM" id="SSF53383">
    <property type="entry name" value="PLP-dependent transferases"/>
    <property type="match status" value="1"/>
</dbReference>
<accession>A0A5S5CZE4</accession>
<evidence type="ECO:0000256" key="3">
    <source>
        <dbReference type="ARBA" id="ARBA00022898"/>
    </source>
</evidence>
<comment type="cofactor">
    <cofactor evidence="4">
        <name>pyridoxal 5'-phosphate</name>
        <dbReference type="ChEBI" id="CHEBI:597326"/>
    </cofactor>
</comment>